<keyword evidence="1" id="KW-0175">Coiled coil</keyword>
<feature type="transmembrane region" description="Helical" evidence="2">
    <location>
        <begin position="726"/>
        <end position="746"/>
    </location>
</feature>
<evidence type="ECO:0000256" key="1">
    <source>
        <dbReference type="SAM" id="Coils"/>
    </source>
</evidence>
<dbReference type="Gene3D" id="2.130.10.10">
    <property type="entry name" value="YVTN repeat-like/Quinoprotein amine dehydrogenase"/>
    <property type="match status" value="2"/>
</dbReference>
<feature type="chain" id="PRO_5046057781" description="Two component regulator three Y domain-containing protein" evidence="3">
    <location>
        <begin position="19"/>
        <end position="930"/>
    </location>
</feature>
<dbReference type="Proteomes" id="UP001354989">
    <property type="component" value="Plasmid pPP7"/>
</dbReference>
<sequence>MRFLVLIFILLSQTAALANHHIDQMGLMSPKITVFSKTDYQAENQNWDIDQSDQGTVYIANTLGLLQYDGEDWQLYETRNMLRSVHCKADTIYVGGNEMMGYFLEKDLASGFHPLTRISTDIWKIYSLGERVIFQAFNRIYFVDAEGHIGFERIKDGSTTTYSYPIGQEIYYQKNHGELLSSNLDGLQQSLSADGALDNYQVTFIEKLGADKMLLATQDHGLFYFSNGQATPIDNQLNELLKKLRINKVLRIGAQQYAFGTMSGGVIIGDLKGHISQQINTQKGLPNNRVHGLMYRDDLLWICTDNGIALLDLDAPIYFYHDQNHQLGSVYDIAYFEGYYYVGSNQGLFYFKPQQNPINTTIHKVEGSDGQVWNLSLIGEDLLCGHNTGTYTIKNHQMKKISDVAGGYQFLESKAHPGMLYQSTYHSVAVYKKIRQQWVFQKSLEHLSGVTRDLAELPDGRIVVTGFSKKANVITLNETGDAIVKMQDLMHQKALRKAHHLRVFSRGNHVLVSSKDTAISFPADPATDEADASLLSGISYFSPKIDHYRLISKNKNLSLFDEQDNSIIELPYYIQVLGQQFIHNYEQVSVLPNNQFGLSLSEGFAILDLRSLLSYRQKTKRTQITAVTFSDDRSGERLPRENYSAVPYKFNTFEVRFSAFNFSDAATYQYKLVGYHDKWQNNGNANEYKIQNLPVGTYSFKVRNTADGRISKIDFRIRPPFYWSKYAIGIYVILQLMLIFSGMRWYKVKLKKQKMEALKKERSRLNKLRTLNNERMLELEAKQLKVEIDDKTKELSKLLLESEKKKEVIESVKHEISNIREQNRFVQKKDIDRLDRIIDKNFDEKKDWLVFESAFSETHAYFFKKLKTKHPRLTDEDLRLCAYIKVNLTTKELASIFNITHRSMELKRYRLKKKMELPKEVDLKTYIFSI</sequence>
<dbReference type="EMBL" id="AP025299">
    <property type="protein sequence ID" value="BDD02253.1"/>
    <property type="molecule type" value="Genomic_DNA"/>
</dbReference>
<feature type="signal peptide" evidence="3">
    <location>
        <begin position="1"/>
        <end position="18"/>
    </location>
</feature>
<proteinExistence type="predicted"/>
<dbReference type="InterPro" id="IPR013783">
    <property type="entry name" value="Ig-like_fold"/>
</dbReference>
<dbReference type="Pfam" id="PF07495">
    <property type="entry name" value="Y_Y_Y"/>
    <property type="match status" value="1"/>
</dbReference>
<organism evidence="5 6">
    <name type="scientific">Persicobacter psychrovividus</name>
    <dbReference type="NCBI Taxonomy" id="387638"/>
    <lineage>
        <taxon>Bacteria</taxon>
        <taxon>Pseudomonadati</taxon>
        <taxon>Bacteroidota</taxon>
        <taxon>Cytophagia</taxon>
        <taxon>Cytophagales</taxon>
        <taxon>Persicobacteraceae</taxon>
        <taxon>Persicobacter</taxon>
    </lineage>
</organism>
<keyword evidence="2" id="KW-0472">Membrane</keyword>
<protein>
    <recommendedName>
        <fullName evidence="4">Two component regulator three Y domain-containing protein</fullName>
    </recommendedName>
</protein>
<reference evidence="5 6" key="1">
    <citation type="submission" date="2021-12" db="EMBL/GenBank/DDBJ databases">
        <title>Genome sequencing of bacteria with rrn-lacking chromosome and rrn-plasmid.</title>
        <authorList>
            <person name="Anda M."/>
            <person name="Iwasaki W."/>
        </authorList>
    </citation>
    <scope>NUCLEOTIDE SEQUENCE [LARGE SCALE GENOMIC DNA]</scope>
    <source>
        <strain evidence="5 6">NBRC 101262</strain>
        <plasmid evidence="5 6">pPP7</plasmid>
    </source>
</reference>
<dbReference type="InterPro" id="IPR016032">
    <property type="entry name" value="Sig_transdc_resp-reg_C-effctor"/>
</dbReference>
<feature type="domain" description="Two component regulator three Y" evidence="4">
    <location>
        <begin position="662"/>
        <end position="713"/>
    </location>
</feature>
<keyword evidence="2" id="KW-0812">Transmembrane</keyword>
<dbReference type="Gene3D" id="2.60.40.10">
    <property type="entry name" value="Immunoglobulins"/>
    <property type="match status" value="1"/>
</dbReference>
<gene>
    <name evidence="5" type="ORF">PEPS_45330</name>
</gene>
<evidence type="ECO:0000313" key="5">
    <source>
        <dbReference type="EMBL" id="BDD02253.1"/>
    </source>
</evidence>
<dbReference type="InterPro" id="IPR011123">
    <property type="entry name" value="Y_Y_Y"/>
</dbReference>
<dbReference type="InterPro" id="IPR015943">
    <property type="entry name" value="WD40/YVTN_repeat-like_dom_sf"/>
</dbReference>
<accession>A0ABM7VMK2</accession>
<evidence type="ECO:0000259" key="4">
    <source>
        <dbReference type="Pfam" id="PF07495"/>
    </source>
</evidence>
<keyword evidence="2" id="KW-1133">Transmembrane helix</keyword>
<evidence type="ECO:0000256" key="3">
    <source>
        <dbReference type="SAM" id="SignalP"/>
    </source>
</evidence>
<evidence type="ECO:0000313" key="6">
    <source>
        <dbReference type="Proteomes" id="UP001354989"/>
    </source>
</evidence>
<feature type="coiled-coil region" evidence="1">
    <location>
        <begin position="748"/>
        <end position="829"/>
    </location>
</feature>
<geneLocation type="plasmid" evidence="5 6">
    <name>pPP7</name>
</geneLocation>
<keyword evidence="5" id="KW-0614">Plasmid</keyword>
<dbReference type="RefSeq" id="WP_338399428.1">
    <property type="nucleotide sequence ID" value="NZ_AP025299.1"/>
</dbReference>
<dbReference type="SUPFAM" id="SSF46894">
    <property type="entry name" value="C-terminal effector domain of the bipartite response regulators"/>
    <property type="match status" value="1"/>
</dbReference>
<dbReference type="SUPFAM" id="SSF101898">
    <property type="entry name" value="NHL repeat"/>
    <property type="match status" value="1"/>
</dbReference>
<keyword evidence="3" id="KW-0732">Signal</keyword>
<evidence type="ECO:0000256" key="2">
    <source>
        <dbReference type="SAM" id="Phobius"/>
    </source>
</evidence>
<name>A0ABM7VMK2_9BACT</name>
<keyword evidence="6" id="KW-1185">Reference proteome</keyword>